<proteinExistence type="predicted"/>
<gene>
    <name evidence="3" type="ORF">CLV67_101164</name>
</gene>
<accession>A0A2T0KNY3</accession>
<feature type="signal peptide" evidence="2">
    <location>
        <begin position="1"/>
        <end position="29"/>
    </location>
</feature>
<dbReference type="RefSeq" id="WP_106315197.1">
    <property type="nucleotide sequence ID" value="NZ_BOMO01000025.1"/>
</dbReference>
<evidence type="ECO:0000256" key="2">
    <source>
        <dbReference type="SAM" id="SignalP"/>
    </source>
</evidence>
<dbReference type="EMBL" id="PVMZ01000001">
    <property type="protein sequence ID" value="PRX25451.1"/>
    <property type="molecule type" value="Genomic_DNA"/>
</dbReference>
<reference evidence="3 4" key="1">
    <citation type="submission" date="2018-03" db="EMBL/GenBank/DDBJ databases">
        <title>Genomic Encyclopedia of Archaeal and Bacterial Type Strains, Phase II (KMG-II): from individual species to whole genera.</title>
        <authorList>
            <person name="Goeker M."/>
        </authorList>
    </citation>
    <scope>NUCLEOTIDE SEQUENCE [LARGE SCALE GENOMIC DNA]</scope>
    <source>
        <strain evidence="3 4">DSM 43146</strain>
    </source>
</reference>
<organism evidence="3 4">
    <name type="scientific">Actinoplanes italicus</name>
    <dbReference type="NCBI Taxonomy" id="113567"/>
    <lineage>
        <taxon>Bacteria</taxon>
        <taxon>Bacillati</taxon>
        <taxon>Actinomycetota</taxon>
        <taxon>Actinomycetes</taxon>
        <taxon>Micromonosporales</taxon>
        <taxon>Micromonosporaceae</taxon>
        <taxon>Actinoplanes</taxon>
    </lineage>
</organism>
<evidence type="ECO:0000313" key="3">
    <source>
        <dbReference type="EMBL" id="PRX25451.1"/>
    </source>
</evidence>
<feature type="compositionally biased region" description="Low complexity" evidence="1">
    <location>
        <begin position="53"/>
        <end position="101"/>
    </location>
</feature>
<sequence>MTTTRRGVLLRSLPVLFALFLALFSPHQAVVAAPPAPGPVTVSASRAERVARTAEATPAETPAEPVAEPPAATTPVADRASALTSRATAGAAGSRAPPLAA</sequence>
<dbReference type="Proteomes" id="UP000239415">
    <property type="component" value="Unassembled WGS sequence"/>
</dbReference>
<evidence type="ECO:0000313" key="4">
    <source>
        <dbReference type="Proteomes" id="UP000239415"/>
    </source>
</evidence>
<evidence type="ECO:0000256" key="1">
    <source>
        <dbReference type="SAM" id="MobiDB-lite"/>
    </source>
</evidence>
<keyword evidence="4" id="KW-1185">Reference proteome</keyword>
<name>A0A2T0KNY3_9ACTN</name>
<protein>
    <submittedName>
        <fullName evidence="3">Uncharacterized protein</fullName>
    </submittedName>
</protein>
<feature type="chain" id="PRO_5038510825" evidence="2">
    <location>
        <begin position="30"/>
        <end position="101"/>
    </location>
</feature>
<feature type="compositionally biased region" description="Low complexity" evidence="1">
    <location>
        <begin position="34"/>
        <end position="45"/>
    </location>
</feature>
<keyword evidence="2" id="KW-0732">Signal</keyword>
<feature type="region of interest" description="Disordered" evidence="1">
    <location>
        <begin position="34"/>
        <end position="101"/>
    </location>
</feature>
<comment type="caution">
    <text evidence="3">The sequence shown here is derived from an EMBL/GenBank/DDBJ whole genome shotgun (WGS) entry which is preliminary data.</text>
</comment>
<dbReference type="AlphaFoldDB" id="A0A2T0KNY3"/>